<dbReference type="OrthoDB" id="2658193at2759"/>
<evidence type="ECO:0000313" key="2">
    <source>
        <dbReference type="Proteomes" id="UP000053989"/>
    </source>
</evidence>
<gene>
    <name evidence="1" type="ORF">SCLCIDRAFT_1012518</name>
</gene>
<sequence length="210" mass="23142">MATAITLGCPTASSAPIPHPAPAIVVPGATTATSHTSASITSQTASSHCRQPPQVGLAIPNLPLRLPDGTKRHRRDSWWDIITHWLVGDPERNLDVPLKDWPPDWYRGLNRPLTSKYGQRATATLEFIEVFQSNEPRFLAAYPEAEEGHSWLLHAIKAARRECQAFSSSISRSAFRPLCPSCLRSDIDPSTIGSTTTRYYTHVVLVTTPH</sequence>
<accession>A0A0C3ATE1</accession>
<evidence type="ECO:0000313" key="1">
    <source>
        <dbReference type="EMBL" id="KIM68217.1"/>
    </source>
</evidence>
<name>A0A0C3ATE1_9AGAM</name>
<reference evidence="2" key="2">
    <citation type="submission" date="2015-01" db="EMBL/GenBank/DDBJ databases">
        <title>Evolutionary Origins and Diversification of the Mycorrhizal Mutualists.</title>
        <authorList>
            <consortium name="DOE Joint Genome Institute"/>
            <consortium name="Mycorrhizal Genomics Consortium"/>
            <person name="Kohler A."/>
            <person name="Kuo A."/>
            <person name="Nagy L.G."/>
            <person name="Floudas D."/>
            <person name="Copeland A."/>
            <person name="Barry K.W."/>
            <person name="Cichocki N."/>
            <person name="Veneault-Fourrey C."/>
            <person name="LaButti K."/>
            <person name="Lindquist E.A."/>
            <person name="Lipzen A."/>
            <person name="Lundell T."/>
            <person name="Morin E."/>
            <person name="Murat C."/>
            <person name="Riley R."/>
            <person name="Ohm R."/>
            <person name="Sun H."/>
            <person name="Tunlid A."/>
            <person name="Henrissat B."/>
            <person name="Grigoriev I.V."/>
            <person name="Hibbett D.S."/>
            <person name="Martin F."/>
        </authorList>
    </citation>
    <scope>NUCLEOTIDE SEQUENCE [LARGE SCALE GENOMIC DNA]</scope>
    <source>
        <strain evidence="2">Foug A</strain>
    </source>
</reference>
<dbReference type="STRING" id="1036808.A0A0C3ATE1"/>
<dbReference type="AlphaFoldDB" id="A0A0C3ATE1"/>
<protein>
    <submittedName>
        <fullName evidence="1">Uncharacterized protein</fullName>
    </submittedName>
</protein>
<dbReference type="HOGENOM" id="CLU_1310762_0_0_1"/>
<reference evidence="1 2" key="1">
    <citation type="submission" date="2014-04" db="EMBL/GenBank/DDBJ databases">
        <authorList>
            <consortium name="DOE Joint Genome Institute"/>
            <person name="Kuo A."/>
            <person name="Kohler A."/>
            <person name="Nagy L.G."/>
            <person name="Floudas D."/>
            <person name="Copeland A."/>
            <person name="Barry K.W."/>
            <person name="Cichocki N."/>
            <person name="Veneault-Fourrey C."/>
            <person name="LaButti K."/>
            <person name="Lindquist E.A."/>
            <person name="Lipzen A."/>
            <person name="Lundell T."/>
            <person name="Morin E."/>
            <person name="Murat C."/>
            <person name="Sun H."/>
            <person name="Tunlid A."/>
            <person name="Henrissat B."/>
            <person name="Grigoriev I.V."/>
            <person name="Hibbett D.S."/>
            <person name="Martin F."/>
            <person name="Nordberg H.P."/>
            <person name="Cantor M.N."/>
            <person name="Hua S.X."/>
        </authorList>
    </citation>
    <scope>NUCLEOTIDE SEQUENCE [LARGE SCALE GENOMIC DNA]</scope>
    <source>
        <strain evidence="1 2">Foug A</strain>
    </source>
</reference>
<proteinExistence type="predicted"/>
<keyword evidence="2" id="KW-1185">Reference proteome</keyword>
<dbReference type="InParanoid" id="A0A0C3ATE1"/>
<organism evidence="1 2">
    <name type="scientific">Scleroderma citrinum Foug A</name>
    <dbReference type="NCBI Taxonomy" id="1036808"/>
    <lineage>
        <taxon>Eukaryota</taxon>
        <taxon>Fungi</taxon>
        <taxon>Dikarya</taxon>
        <taxon>Basidiomycota</taxon>
        <taxon>Agaricomycotina</taxon>
        <taxon>Agaricomycetes</taxon>
        <taxon>Agaricomycetidae</taxon>
        <taxon>Boletales</taxon>
        <taxon>Sclerodermatineae</taxon>
        <taxon>Sclerodermataceae</taxon>
        <taxon>Scleroderma</taxon>
    </lineage>
</organism>
<dbReference type="Proteomes" id="UP000053989">
    <property type="component" value="Unassembled WGS sequence"/>
</dbReference>
<dbReference type="EMBL" id="KN822010">
    <property type="protein sequence ID" value="KIM68217.1"/>
    <property type="molecule type" value="Genomic_DNA"/>
</dbReference>